<protein>
    <submittedName>
        <fullName evidence="2">Uncharacterized protein</fullName>
    </submittedName>
</protein>
<accession>A0A2C6LD47</accession>
<proteinExistence type="predicted"/>
<dbReference type="EMBL" id="MIGC01000520">
    <property type="protein sequence ID" value="PHJ24823.1"/>
    <property type="molecule type" value="Genomic_DNA"/>
</dbReference>
<dbReference type="VEuPathDB" id="ToxoDB:CSUI_001324"/>
<dbReference type="GeneID" id="94424741"/>
<gene>
    <name evidence="2" type="ORF">CSUI_001324</name>
</gene>
<organism evidence="2 3">
    <name type="scientific">Cystoisospora suis</name>
    <dbReference type="NCBI Taxonomy" id="483139"/>
    <lineage>
        <taxon>Eukaryota</taxon>
        <taxon>Sar</taxon>
        <taxon>Alveolata</taxon>
        <taxon>Apicomplexa</taxon>
        <taxon>Conoidasida</taxon>
        <taxon>Coccidia</taxon>
        <taxon>Eucoccidiorida</taxon>
        <taxon>Eimeriorina</taxon>
        <taxon>Sarcocystidae</taxon>
        <taxon>Cystoisospora</taxon>
    </lineage>
</organism>
<evidence type="ECO:0000313" key="3">
    <source>
        <dbReference type="Proteomes" id="UP000221165"/>
    </source>
</evidence>
<evidence type="ECO:0000313" key="2">
    <source>
        <dbReference type="EMBL" id="PHJ24823.1"/>
    </source>
</evidence>
<name>A0A2C6LD47_9APIC</name>
<dbReference type="AlphaFoldDB" id="A0A2C6LD47"/>
<comment type="caution">
    <text evidence="2">The sequence shown here is derived from an EMBL/GenBank/DDBJ whole genome shotgun (WGS) entry which is preliminary data.</text>
</comment>
<dbReference type="OrthoDB" id="329762at2759"/>
<reference evidence="2 3" key="1">
    <citation type="journal article" date="2017" name="Int. J. Parasitol.">
        <title>The genome of the protozoan parasite Cystoisospora suis and a reverse vaccinology approach to identify vaccine candidates.</title>
        <authorList>
            <person name="Palmieri N."/>
            <person name="Shrestha A."/>
            <person name="Ruttkowski B."/>
            <person name="Beck T."/>
            <person name="Vogl C."/>
            <person name="Tomley F."/>
            <person name="Blake D.P."/>
            <person name="Joachim A."/>
        </authorList>
    </citation>
    <scope>NUCLEOTIDE SEQUENCE [LARGE SCALE GENOMIC DNA]</scope>
    <source>
        <strain evidence="2 3">Wien I</strain>
    </source>
</reference>
<dbReference type="Proteomes" id="UP000221165">
    <property type="component" value="Unassembled WGS sequence"/>
</dbReference>
<sequence>MEPPLPVADNTYVVEEKKLTFLGRHIQYLRPGEQYVVLVADTSAIALLPTYYQSQAYDADNGMCDLASLESYRDMFSPTPEGYEFWKVRKHRPKTARIASESGDGDSALAPRAVLQGAGPLDADASLSSNSVEGTKDSSNSVEGTKNSSNSVEGTKDSTRGQGGGQSTQGDDGDNGKGVVTSLLFTAPLKSQMHKKVEEFCIVARDRSARPHKSVSLVIVLSSASRLFVSAVATAATSAIALSRGVPFL</sequence>
<evidence type="ECO:0000256" key="1">
    <source>
        <dbReference type="SAM" id="MobiDB-lite"/>
    </source>
</evidence>
<dbReference type="RefSeq" id="XP_067926495.1">
    <property type="nucleotide sequence ID" value="XM_068061530.1"/>
</dbReference>
<keyword evidence="3" id="KW-1185">Reference proteome</keyword>
<feature type="compositionally biased region" description="Polar residues" evidence="1">
    <location>
        <begin position="126"/>
        <end position="153"/>
    </location>
</feature>
<feature type="region of interest" description="Disordered" evidence="1">
    <location>
        <begin position="120"/>
        <end position="176"/>
    </location>
</feature>